<dbReference type="Proteomes" id="UP001307889">
    <property type="component" value="Chromosome 12"/>
</dbReference>
<proteinExistence type="predicted"/>
<protein>
    <submittedName>
        <fullName evidence="1">Uncharacterized protein</fullName>
    </submittedName>
</protein>
<accession>A0ABN7BAK3</accession>
<evidence type="ECO:0000313" key="1">
    <source>
        <dbReference type="EMBL" id="BET01428.1"/>
    </source>
</evidence>
<reference evidence="1 2" key="1">
    <citation type="submission" date="2023-09" db="EMBL/GenBank/DDBJ databases">
        <title>Nesidiocoris tenuis whole genome shotgun sequence.</title>
        <authorList>
            <person name="Shibata T."/>
            <person name="Shimoda M."/>
            <person name="Kobayashi T."/>
            <person name="Uehara T."/>
        </authorList>
    </citation>
    <scope>NUCLEOTIDE SEQUENCE [LARGE SCALE GENOMIC DNA]</scope>
    <source>
        <strain evidence="1 2">Japan</strain>
    </source>
</reference>
<dbReference type="EMBL" id="AP028920">
    <property type="protein sequence ID" value="BET01428.1"/>
    <property type="molecule type" value="Genomic_DNA"/>
</dbReference>
<keyword evidence="2" id="KW-1185">Reference proteome</keyword>
<evidence type="ECO:0000313" key="2">
    <source>
        <dbReference type="Proteomes" id="UP001307889"/>
    </source>
</evidence>
<name>A0ABN7BAK3_9HEMI</name>
<organism evidence="1 2">
    <name type="scientific">Nesidiocoris tenuis</name>
    <dbReference type="NCBI Taxonomy" id="355587"/>
    <lineage>
        <taxon>Eukaryota</taxon>
        <taxon>Metazoa</taxon>
        <taxon>Ecdysozoa</taxon>
        <taxon>Arthropoda</taxon>
        <taxon>Hexapoda</taxon>
        <taxon>Insecta</taxon>
        <taxon>Pterygota</taxon>
        <taxon>Neoptera</taxon>
        <taxon>Paraneoptera</taxon>
        <taxon>Hemiptera</taxon>
        <taxon>Heteroptera</taxon>
        <taxon>Panheteroptera</taxon>
        <taxon>Cimicomorpha</taxon>
        <taxon>Miridae</taxon>
        <taxon>Dicyphina</taxon>
        <taxon>Nesidiocoris</taxon>
    </lineage>
</organism>
<gene>
    <name evidence="1" type="ORF">NTJ_14244</name>
</gene>
<sequence length="226" mass="26116">MGTNDESQSVTENVDLIKRQATEQVEASQSILEQLGLNICDLSQPTRQKLDHFSSVFWDLRLRTNEPNTVTAFREKTWLSFSRISFTTMLKLHVHELKTWLDVSRTLNSRVVRLSEDYEKSLLTIEGRLKKVDLPTHTGKLAESKYTDDEQVSKRKTLQAAIIAKCRDLSTKKTRLDKINTKLEQYFGLPTDLEAAREKIKSCRKELENVRESYEAYFNASQLNSP</sequence>